<accession>F0I4L1</accession>
<dbReference type="PANTHER" id="PTHR37297:SF1">
    <property type="entry name" value="PROTEIN NRDI"/>
    <property type="match status" value="1"/>
</dbReference>
<keyword evidence="3" id="KW-0560">Oxidoreductase</keyword>
<evidence type="ECO:0000313" key="3">
    <source>
        <dbReference type="EMBL" id="EGD28783.1"/>
    </source>
</evidence>
<feature type="domain" description="Flavodoxin-like" evidence="2">
    <location>
        <begin position="8"/>
        <end position="161"/>
    </location>
</feature>
<evidence type="ECO:0000259" key="2">
    <source>
        <dbReference type="PROSITE" id="PS50902"/>
    </source>
</evidence>
<dbReference type="NCBIfam" id="NF002714">
    <property type="entry name" value="PRK02551.1"/>
    <property type="match status" value="1"/>
</dbReference>
<dbReference type="PATRIC" id="fig|888809.3.peg.2055"/>
<sequence>MESKMTKVSLVYISLSGNTESFVRRLTDYLLEQHPSLEVEKIHIKDLVKEGIPFFEMGNPFIAFLPTYLEGGNGVDNGDVEILTTDVGDFIAYGQNASKCLGVIGSGNRNFNNQYCLTAKQYSERFGFPVLADFEMRGMLGDIKKVAGIIEELYHIEKKRKPVRFSFF</sequence>
<dbReference type="PROSITE" id="PS50902">
    <property type="entry name" value="FLAVODOXIN_LIKE"/>
    <property type="match status" value="1"/>
</dbReference>
<dbReference type="GO" id="GO:0016651">
    <property type="term" value="F:oxidoreductase activity, acting on NAD(P)H"/>
    <property type="evidence" value="ECO:0007669"/>
    <property type="project" value="UniProtKB-ARBA"/>
</dbReference>
<dbReference type="GO" id="GO:0010181">
    <property type="term" value="F:FMN binding"/>
    <property type="evidence" value="ECO:0007669"/>
    <property type="project" value="InterPro"/>
</dbReference>
<proteinExistence type="predicted"/>
<evidence type="ECO:0000256" key="1">
    <source>
        <dbReference type="ARBA" id="ARBA00017129"/>
    </source>
</evidence>
<dbReference type="InterPro" id="IPR008254">
    <property type="entry name" value="Flavodoxin/NO_synth"/>
</dbReference>
<dbReference type="InterPro" id="IPR029039">
    <property type="entry name" value="Flavoprotein-like_sf"/>
</dbReference>
<dbReference type="SUPFAM" id="SSF52218">
    <property type="entry name" value="Flavoproteins"/>
    <property type="match status" value="1"/>
</dbReference>
<organism evidence="3 4">
    <name type="scientific">Streptococcus sanguinis SK72</name>
    <dbReference type="NCBI Taxonomy" id="888809"/>
    <lineage>
        <taxon>Bacteria</taxon>
        <taxon>Bacillati</taxon>
        <taxon>Bacillota</taxon>
        <taxon>Bacilli</taxon>
        <taxon>Lactobacillales</taxon>
        <taxon>Streptococcaceae</taxon>
        <taxon>Streptococcus</taxon>
    </lineage>
</organism>
<dbReference type="Proteomes" id="UP000003332">
    <property type="component" value="Unassembled WGS sequence"/>
</dbReference>
<dbReference type="Gene3D" id="3.40.50.360">
    <property type="match status" value="1"/>
</dbReference>
<gene>
    <name evidence="3" type="primary">nrdI</name>
    <name evidence="3" type="ORF">HMPREF9381_2101</name>
</gene>
<dbReference type="InterPro" id="IPR004465">
    <property type="entry name" value="RNR_NrdI"/>
</dbReference>
<dbReference type="Pfam" id="PF07972">
    <property type="entry name" value="Flavodoxin_NdrI"/>
    <property type="match status" value="1"/>
</dbReference>
<evidence type="ECO:0000313" key="4">
    <source>
        <dbReference type="Proteomes" id="UP000003332"/>
    </source>
</evidence>
<dbReference type="EMBL" id="AEXV01000012">
    <property type="protein sequence ID" value="EGD28783.1"/>
    <property type="molecule type" value="Genomic_DNA"/>
</dbReference>
<name>F0I4L1_STRSA</name>
<dbReference type="PANTHER" id="PTHR37297">
    <property type="entry name" value="PROTEIN NRDI"/>
    <property type="match status" value="1"/>
</dbReference>
<dbReference type="PIRSF" id="PIRSF005087">
    <property type="entry name" value="NrdI"/>
    <property type="match status" value="1"/>
</dbReference>
<dbReference type="AlphaFoldDB" id="F0I4L1"/>
<reference evidence="3 4" key="1">
    <citation type="submission" date="2011-02" db="EMBL/GenBank/DDBJ databases">
        <authorList>
            <person name="Muzny D."/>
            <person name="Qin X."/>
            <person name="Deng J."/>
            <person name="Jiang H."/>
            <person name="Liu Y."/>
            <person name="Qu J."/>
            <person name="Song X.-Z."/>
            <person name="Zhang L."/>
            <person name="Thornton R."/>
            <person name="Coyle M."/>
            <person name="Francisco L."/>
            <person name="Jackson L."/>
            <person name="Javaid M."/>
            <person name="Korchina V."/>
            <person name="Kovar C."/>
            <person name="Mata R."/>
            <person name="Mathew T."/>
            <person name="Ngo R."/>
            <person name="Nguyen L."/>
            <person name="Nguyen N."/>
            <person name="Okwuonu G."/>
            <person name="Ongeri F."/>
            <person name="Pham C."/>
            <person name="Simmons D."/>
            <person name="Wilczek-Boney K."/>
            <person name="Hale W."/>
            <person name="Jakkamsetti A."/>
            <person name="Pham P."/>
            <person name="Ruth R."/>
            <person name="San Lucas F."/>
            <person name="Warren J."/>
            <person name="Zhang J."/>
            <person name="Zhao Z."/>
            <person name="Zhou C."/>
            <person name="Zhu D."/>
            <person name="Lee S."/>
            <person name="Bess C."/>
            <person name="Blankenburg K."/>
            <person name="Forbes L."/>
            <person name="Fu Q."/>
            <person name="Gubbala S."/>
            <person name="Hirani K."/>
            <person name="Jayaseelan J.C."/>
            <person name="Lara F."/>
            <person name="Munidasa M."/>
            <person name="Palculict T."/>
            <person name="Patil S."/>
            <person name="Pu L.-L."/>
            <person name="Saada N."/>
            <person name="Tang L."/>
            <person name="Weissenberger G."/>
            <person name="Zhu Y."/>
            <person name="Hemphill L."/>
            <person name="Shang Y."/>
            <person name="Youmans B."/>
            <person name="Ayvaz T."/>
            <person name="Ross M."/>
            <person name="Santibanez J."/>
            <person name="Aqrawi P."/>
            <person name="Gross S."/>
            <person name="Joshi V."/>
            <person name="Fowler G."/>
            <person name="Nazareth L."/>
            <person name="Reid J."/>
            <person name="Worley K."/>
            <person name="Petrosino J."/>
            <person name="Highlander S."/>
            <person name="Gibbs R."/>
        </authorList>
    </citation>
    <scope>NUCLEOTIDE SEQUENCE [LARGE SCALE GENOMIC DNA]</scope>
    <source>
        <strain evidence="3 4">SK72</strain>
    </source>
</reference>
<dbReference type="HOGENOM" id="CLU_114845_1_0_9"/>
<dbReference type="RefSeq" id="WP_002905577.1">
    <property type="nucleotide sequence ID" value="NZ_GL872376.1"/>
</dbReference>
<protein>
    <recommendedName>
        <fullName evidence="1">Putative NrdI-like protein</fullName>
    </recommendedName>
</protein>
<comment type="caution">
    <text evidence="3">The sequence shown here is derived from an EMBL/GenBank/DDBJ whole genome shotgun (WGS) entry which is preliminary data.</text>
</comment>